<evidence type="ECO:0000256" key="4">
    <source>
        <dbReference type="ARBA" id="ARBA00022692"/>
    </source>
</evidence>
<feature type="transmembrane region" description="Helical" evidence="8">
    <location>
        <begin position="204"/>
        <end position="222"/>
    </location>
</feature>
<dbReference type="HAMAP" id="MF_01148">
    <property type="entry name" value="Lnt"/>
    <property type="match status" value="1"/>
</dbReference>
<feature type="transmembrane region" description="Helical" evidence="8">
    <location>
        <begin position="286"/>
        <end position="305"/>
    </location>
</feature>
<feature type="transmembrane region" description="Helical" evidence="8">
    <location>
        <begin position="242"/>
        <end position="265"/>
    </location>
</feature>
<evidence type="ECO:0000256" key="2">
    <source>
        <dbReference type="ARBA" id="ARBA00022475"/>
    </source>
</evidence>
<evidence type="ECO:0000256" key="1">
    <source>
        <dbReference type="ARBA" id="ARBA00004651"/>
    </source>
</evidence>
<dbReference type="SUPFAM" id="SSF56317">
    <property type="entry name" value="Carbon-nitrogen hydrolase"/>
    <property type="match status" value="1"/>
</dbReference>
<evidence type="ECO:0000256" key="9">
    <source>
        <dbReference type="SAM" id="MobiDB-lite"/>
    </source>
</evidence>
<dbReference type="Gene3D" id="3.60.110.10">
    <property type="entry name" value="Carbon-nitrogen hydrolase"/>
    <property type="match status" value="1"/>
</dbReference>
<dbReference type="RefSeq" id="WP_397022545.1">
    <property type="nucleotide sequence ID" value="NZ_JBITMB010000005.1"/>
</dbReference>
<feature type="compositionally biased region" description="Low complexity" evidence="9">
    <location>
        <begin position="86"/>
        <end position="96"/>
    </location>
</feature>
<evidence type="ECO:0000256" key="8">
    <source>
        <dbReference type="HAMAP-Rule" id="MF_01148"/>
    </source>
</evidence>
<feature type="compositionally biased region" description="Basic and acidic residues" evidence="9">
    <location>
        <begin position="44"/>
        <end position="56"/>
    </location>
</feature>
<name>A0ABW8A7Q5_9ACTN</name>
<evidence type="ECO:0000256" key="7">
    <source>
        <dbReference type="ARBA" id="ARBA00023315"/>
    </source>
</evidence>
<keyword evidence="3 8" id="KW-0808">Transferase</keyword>
<gene>
    <name evidence="8 11" type="primary">lnt</name>
    <name evidence="11" type="ORF">ACIBP5_21820</name>
</gene>
<reference evidence="11 12" key="1">
    <citation type="submission" date="2024-10" db="EMBL/GenBank/DDBJ databases">
        <title>The Natural Products Discovery Center: Release of the First 8490 Sequenced Strains for Exploring Actinobacteria Biosynthetic Diversity.</title>
        <authorList>
            <person name="Kalkreuter E."/>
            <person name="Kautsar S.A."/>
            <person name="Yang D."/>
            <person name="Bader C.D."/>
            <person name="Teijaro C.N."/>
            <person name="Fluegel L."/>
            <person name="Davis C.M."/>
            <person name="Simpson J.R."/>
            <person name="Lauterbach L."/>
            <person name="Steele A.D."/>
            <person name="Gui C."/>
            <person name="Meng S."/>
            <person name="Li G."/>
            <person name="Viehrig K."/>
            <person name="Ye F."/>
            <person name="Su P."/>
            <person name="Kiefer A.F."/>
            <person name="Nichols A."/>
            <person name="Cepeda A.J."/>
            <person name="Yan W."/>
            <person name="Fan B."/>
            <person name="Jiang Y."/>
            <person name="Adhikari A."/>
            <person name="Zheng C.-J."/>
            <person name="Schuster L."/>
            <person name="Cowan T.M."/>
            <person name="Smanski M.J."/>
            <person name="Chevrette M.G."/>
            <person name="De Carvalho L.P.S."/>
            <person name="Shen B."/>
        </authorList>
    </citation>
    <scope>NUCLEOTIDE SEQUENCE [LARGE SCALE GENOMIC DNA]</scope>
    <source>
        <strain evidence="11 12">NPDC049503</strain>
    </source>
</reference>
<evidence type="ECO:0000256" key="6">
    <source>
        <dbReference type="ARBA" id="ARBA00023136"/>
    </source>
</evidence>
<protein>
    <recommendedName>
        <fullName evidence="8">Apolipoprotein N-acyltransferase</fullName>
        <shortName evidence="8">ALP N-acyltransferase</shortName>
        <ecNumber evidence="8">2.3.1.269</ecNumber>
    </recommendedName>
</protein>
<evidence type="ECO:0000256" key="3">
    <source>
        <dbReference type="ARBA" id="ARBA00022679"/>
    </source>
</evidence>
<keyword evidence="12" id="KW-1185">Reference proteome</keyword>
<dbReference type="PROSITE" id="PS50263">
    <property type="entry name" value="CN_HYDROLASE"/>
    <property type="match status" value="1"/>
</dbReference>
<sequence>MQDSRGLRPTTGEPSSGESPSRPGPSGGRPTAPPRPAEQAPDARTVDDTTADDRTPESGTAGGGIAGGGVAGGGARDVSGGPGGVPPVVGRAGSPPESRRATLARTVAAMAGGALLYLAFPPIDWWIGAPLGIGLVVAALHGTRPRRAAWLGYLAAVVFLLPALAWVRPIGDDVWVMLVGVSGVFYAVMAALAAPVFRLRWWPLWFAGLWVAMEWARGLVPVGGFPWARLAFSQGESLFTRYAALGGAPLVSFAVVLCGGFLAYAALARRGSPPLRGGRARGTRRWVPAGAVGLALAVPLVTAAVPRPGDEGRTVNVGIVQGNVPGRGMYALGDEPAVVLKNHANETKRLARAVREGRLPRPDLVVLPENSTDIDPYRDPYAREIIDDSVKDVGVPTLVGAVVAIGDEHRATRSLVWDPATGPGAYYDKQHLVPFGEYTPFKEIVLALWERANLVGRQSVAGTRPGDLRLGPVTIGAVNCYEVAYDGTVRGTVRTGATPIVVQTNNASYAETNLPPQQLAMSKLRAVEHNRAVVTAATTGISAYVTPDGKVSWRTRELVADMTVVKVPVRTQETIATRVGALPEWALALMGVAAAGVAMWGAGRRGDRMGSD</sequence>
<proteinExistence type="inferred from homology"/>
<dbReference type="InterPro" id="IPR036526">
    <property type="entry name" value="C-N_Hydrolase_sf"/>
</dbReference>
<feature type="compositionally biased region" description="Low complexity" evidence="9">
    <location>
        <begin position="9"/>
        <end position="21"/>
    </location>
</feature>
<feature type="compositionally biased region" description="Gly residues" evidence="9">
    <location>
        <begin position="60"/>
        <end position="83"/>
    </location>
</feature>
<dbReference type="InterPro" id="IPR003010">
    <property type="entry name" value="C-N_Hydrolase"/>
</dbReference>
<dbReference type="EC" id="2.3.1.269" evidence="8"/>
<evidence type="ECO:0000259" key="10">
    <source>
        <dbReference type="PROSITE" id="PS50263"/>
    </source>
</evidence>
<feature type="domain" description="CN hydrolase" evidence="10">
    <location>
        <begin position="315"/>
        <end position="584"/>
    </location>
</feature>
<organism evidence="11 12">
    <name type="scientific">Nonomuraea indica</name>
    <dbReference type="NCBI Taxonomy" id="1581193"/>
    <lineage>
        <taxon>Bacteria</taxon>
        <taxon>Bacillati</taxon>
        <taxon>Actinomycetota</taxon>
        <taxon>Actinomycetes</taxon>
        <taxon>Streptosporangiales</taxon>
        <taxon>Streptosporangiaceae</taxon>
        <taxon>Nonomuraea</taxon>
    </lineage>
</organism>
<dbReference type="CDD" id="cd07571">
    <property type="entry name" value="ALP_N-acyl_transferase"/>
    <property type="match status" value="1"/>
</dbReference>
<dbReference type="InterPro" id="IPR045378">
    <property type="entry name" value="LNT_N"/>
</dbReference>
<dbReference type="GO" id="GO:0016746">
    <property type="term" value="F:acyltransferase activity"/>
    <property type="evidence" value="ECO:0007669"/>
    <property type="project" value="UniProtKB-KW"/>
</dbReference>
<feature type="transmembrane region" description="Helical" evidence="8">
    <location>
        <begin position="174"/>
        <end position="197"/>
    </location>
</feature>
<keyword evidence="6 8" id="KW-0472">Membrane</keyword>
<comment type="caution">
    <text evidence="11">The sequence shown here is derived from an EMBL/GenBank/DDBJ whole genome shotgun (WGS) entry which is preliminary data.</text>
</comment>
<accession>A0ABW8A7Q5</accession>
<dbReference type="PANTHER" id="PTHR38686">
    <property type="entry name" value="APOLIPOPROTEIN N-ACYLTRANSFERASE"/>
    <property type="match status" value="1"/>
</dbReference>
<feature type="transmembrane region" description="Helical" evidence="8">
    <location>
        <begin position="101"/>
        <end position="119"/>
    </location>
</feature>
<comment type="pathway">
    <text evidence="8">Protein modification; lipoprotein biosynthesis (N-acyl transfer).</text>
</comment>
<feature type="region of interest" description="Disordered" evidence="9">
    <location>
        <begin position="1"/>
        <end position="97"/>
    </location>
</feature>
<dbReference type="InterPro" id="IPR004563">
    <property type="entry name" value="Apolipo_AcylTrfase"/>
</dbReference>
<keyword evidence="7 8" id="KW-0012">Acyltransferase</keyword>
<dbReference type="NCBIfam" id="TIGR00546">
    <property type="entry name" value="lnt"/>
    <property type="match status" value="1"/>
</dbReference>
<dbReference type="Pfam" id="PF20154">
    <property type="entry name" value="LNT_N"/>
    <property type="match status" value="1"/>
</dbReference>
<comment type="similarity">
    <text evidence="8">Belongs to the CN hydrolase family. Apolipoprotein N-acyltransferase subfamily.</text>
</comment>
<comment type="subcellular location">
    <subcellularLocation>
        <location evidence="1 8">Cell membrane</location>
        <topology evidence="1 8">Multi-pass membrane protein</topology>
    </subcellularLocation>
</comment>
<keyword evidence="5 8" id="KW-1133">Transmembrane helix</keyword>
<evidence type="ECO:0000256" key="5">
    <source>
        <dbReference type="ARBA" id="ARBA00022989"/>
    </source>
</evidence>
<evidence type="ECO:0000313" key="11">
    <source>
        <dbReference type="EMBL" id="MFI7442615.1"/>
    </source>
</evidence>
<feature type="transmembrane region" description="Helical" evidence="8">
    <location>
        <begin position="150"/>
        <end position="168"/>
    </location>
</feature>
<keyword evidence="4 8" id="KW-0812">Transmembrane</keyword>
<dbReference type="Pfam" id="PF00795">
    <property type="entry name" value="CN_hydrolase"/>
    <property type="match status" value="1"/>
</dbReference>
<feature type="transmembrane region" description="Helical" evidence="8">
    <location>
        <begin position="125"/>
        <end position="143"/>
    </location>
</feature>
<keyword evidence="2 8" id="KW-1003">Cell membrane</keyword>
<evidence type="ECO:0000313" key="12">
    <source>
        <dbReference type="Proteomes" id="UP001612928"/>
    </source>
</evidence>
<dbReference type="Proteomes" id="UP001612928">
    <property type="component" value="Unassembled WGS sequence"/>
</dbReference>
<comment type="function">
    <text evidence="8">Catalyzes the phospholipid dependent N-acylation of the N-terminal cysteine of apolipoprotein, the last step in lipoprotein maturation.</text>
</comment>
<dbReference type="EMBL" id="JBITMB010000005">
    <property type="protein sequence ID" value="MFI7442615.1"/>
    <property type="molecule type" value="Genomic_DNA"/>
</dbReference>
<comment type="catalytic activity">
    <reaction evidence="8">
        <text>N-terminal S-1,2-diacyl-sn-glyceryl-L-cysteinyl-[lipoprotein] + a glycerophospholipid = N-acyl-S-1,2-diacyl-sn-glyceryl-L-cysteinyl-[lipoprotein] + a 2-acyl-sn-glycero-3-phospholipid + H(+)</text>
        <dbReference type="Rhea" id="RHEA:48228"/>
        <dbReference type="Rhea" id="RHEA-COMP:14681"/>
        <dbReference type="Rhea" id="RHEA-COMP:14684"/>
        <dbReference type="ChEBI" id="CHEBI:15378"/>
        <dbReference type="ChEBI" id="CHEBI:136912"/>
        <dbReference type="ChEBI" id="CHEBI:140656"/>
        <dbReference type="ChEBI" id="CHEBI:140657"/>
        <dbReference type="ChEBI" id="CHEBI:140660"/>
        <dbReference type="EC" id="2.3.1.269"/>
    </reaction>
</comment>
<dbReference type="PANTHER" id="PTHR38686:SF1">
    <property type="entry name" value="APOLIPOPROTEIN N-ACYLTRANSFERASE"/>
    <property type="match status" value="1"/>
</dbReference>